<accession>A0A6P4DTM2</accession>
<evidence type="ECO:0000256" key="1">
    <source>
        <dbReference type="SAM" id="SignalP"/>
    </source>
</evidence>
<proteinExistence type="predicted"/>
<gene>
    <name evidence="2" type="primary">LOC108036932</name>
</gene>
<organism evidence="2">
    <name type="scientific">Drosophila rhopaloa</name>
    <name type="common">Fruit fly</name>
    <dbReference type="NCBI Taxonomy" id="1041015"/>
    <lineage>
        <taxon>Eukaryota</taxon>
        <taxon>Metazoa</taxon>
        <taxon>Ecdysozoa</taxon>
        <taxon>Arthropoda</taxon>
        <taxon>Hexapoda</taxon>
        <taxon>Insecta</taxon>
        <taxon>Pterygota</taxon>
        <taxon>Neoptera</taxon>
        <taxon>Endopterygota</taxon>
        <taxon>Diptera</taxon>
        <taxon>Brachycera</taxon>
        <taxon>Muscomorpha</taxon>
        <taxon>Ephydroidea</taxon>
        <taxon>Drosophilidae</taxon>
        <taxon>Drosophila</taxon>
        <taxon>Sophophora</taxon>
    </lineage>
</organism>
<dbReference type="RefSeq" id="XP_016968835.1">
    <property type="nucleotide sequence ID" value="XM_017113346.1"/>
</dbReference>
<dbReference type="PANTHER" id="PTHR34931">
    <property type="entry name" value="FI02976P-RELATED"/>
    <property type="match status" value="1"/>
</dbReference>
<evidence type="ECO:0000313" key="2">
    <source>
        <dbReference type="RefSeq" id="XP_016968835.1"/>
    </source>
</evidence>
<dbReference type="RefSeq" id="XP_016968835.2">
    <property type="nucleotide sequence ID" value="XM_017113346.2"/>
</dbReference>
<feature type="chain" id="PRO_5028425010" evidence="1">
    <location>
        <begin position="17"/>
        <end position="201"/>
    </location>
</feature>
<reference evidence="2" key="1">
    <citation type="submission" date="2025-08" db="UniProtKB">
        <authorList>
            <consortium name="RefSeq"/>
        </authorList>
    </citation>
    <scope>IDENTIFICATION</scope>
</reference>
<keyword evidence="1" id="KW-0732">Signal</keyword>
<sequence length="201" mass="21038">MFRFIAICALATIAAAAPGFIEEQHVAVAPVVAKVGAVVHSAPVATSHQSFTQFHNQAVLTPVVKHVVPAVPVIKTVVPSVPVYKTVAPVVPVVKHVAPVYPVVPVVKHVAPIVPVVKHVAPVVPVIKSVPVVQHQTYVAAPAVHHVAPVSVVKALPHAVSHQSHTQVHHQKTFITPVVASVPVVKTVAVAAAPLAHVYHH</sequence>
<name>A0A6P4DTM2_DRORH</name>
<dbReference type="InterPro" id="IPR007614">
    <property type="entry name" value="Retinin_C"/>
</dbReference>
<dbReference type="PANTHER" id="PTHR34931:SF3">
    <property type="entry name" value="FI02976P-RELATED"/>
    <property type="match status" value="1"/>
</dbReference>
<dbReference type="Pfam" id="PF04527">
    <property type="entry name" value="Retinin_C"/>
    <property type="match status" value="2"/>
</dbReference>
<protein>
    <submittedName>
        <fullName evidence="2">Calphotin</fullName>
    </submittedName>
</protein>
<dbReference type="GeneID" id="108036932"/>
<dbReference type="AlphaFoldDB" id="A0A6P4DTM2"/>
<feature type="signal peptide" evidence="1">
    <location>
        <begin position="1"/>
        <end position="16"/>
    </location>
</feature>